<dbReference type="Proteomes" id="UP000091926">
    <property type="component" value="Chromosome"/>
</dbReference>
<reference evidence="1 2" key="1">
    <citation type="submission" date="2016-06" db="EMBL/GenBank/DDBJ databases">
        <title>Complete genome sequences of Bordetella bronchialis and Bordetella flabilis.</title>
        <authorList>
            <person name="LiPuma J.J."/>
            <person name="Spilker T."/>
        </authorList>
    </citation>
    <scope>NUCLEOTIDE SEQUENCE [LARGE SCALE GENOMIC DNA]</scope>
    <source>
        <strain evidence="1 2">AU10664</strain>
    </source>
</reference>
<evidence type="ECO:0000313" key="2">
    <source>
        <dbReference type="Proteomes" id="UP000091926"/>
    </source>
</evidence>
<dbReference type="RefSeq" id="WP_066662120.1">
    <property type="nucleotide sequence ID" value="NZ_CBCSCL010000011.1"/>
</dbReference>
<dbReference type="EMBL" id="CP016172">
    <property type="protein sequence ID" value="ANN79308.1"/>
    <property type="molecule type" value="Genomic_DNA"/>
</dbReference>
<dbReference type="KEGG" id="bfz:BAU07_21225"/>
<evidence type="ECO:0000313" key="1">
    <source>
        <dbReference type="EMBL" id="ANN79308.1"/>
    </source>
</evidence>
<organism evidence="1 2">
    <name type="scientific">Bordetella flabilis</name>
    <dbReference type="NCBI Taxonomy" id="463014"/>
    <lineage>
        <taxon>Bacteria</taxon>
        <taxon>Pseudomonadati</taxon>
        <taxon>Pseudomonadota</taxon>
        <taxon>Betaproteobacteria</taxon>
        <taxon>Burkholderiales</taxon>
        <taxon>Alcaligenaceae</taxon>
        <taxon>Bordetella</taxon>
    </lineage>
</organism>
<proteinExistence type="predicted"/>
<gene>
    <name evidence="1" type="ORF">BAU07_21225</name>
</gene>
<keyword evidence="2" id="KW-1185">Reference proteome</keyword>
<dbReference type="STRING" id="463014.BAU07_21225"/>
<dbReference type="OrthoDB" id="8627642at2"/>
<dbReference type="AlphaFoldDB" id="A0A193GI87"/>
<name>A0A193GI87_9BORD</name>
<accession>A0A193GI87</accession>
<protein>
    <submittedName>
        <fullName evidence="1">Uncharacterized protein</fullName>
    </submittedName>
</protein>
<sequence length="458" mass="49116">MANTIMPPSGSAMGVDAPMRFVFTYVPPGPADPKDVPVVFTCTDSNVKFEPPQAAPVMTDPVTGELAVTVIYGALTENETVTIDVRPSPTGTPYISGTYTTAWVKTGKLVLSPKSVPVAPQPSDLGKPGYTATATVQFTWHGTPLKNYPVAFQMQANVHVYDSAGNELQPDANYNYYFYTGSTGQPATFKVSSEFEGVYTCSVRYGSQYSADNDHLSFMPELTGGPLPQFNLWSPLNLDDFPGPFVNATIVGDLDHTVPPTQPVIALVNRTAASDIVPYESLKTGVNIQKQKFSGQTEYYVNWMTTDTTSGITTQSQAVLATVTGDTWQHPPTDGELAKPYVLGIGIINIPLLLKGDITVFVPELTTGDKITLVYFLNGWAPGQNPPDAIANSYPVEYTATTTGTNAVMIPAGNLGGYAANNNERGTFECYYYKGWGSAGDKSTYSAPLSPIIPLVTA</sequence>